<dbReference type="GO" id="GO:0009061">
    <property type="term" value="P:anaerobic respiration"/>
    <property type="evidence" value="ECO:0007669"/>
    <property type="project" value="TreeGrafter"/>
</dbReference>
<keyword evidence="4" id="KW-0411">Iron-sulfur</keyword>
<accession>A0A094JLM4</accession>
<dbReference type="FunFam" id="2.40.40.20:FF:000017">
    <property type="entry name" value="Formate dehydrogenase, alpha subunit"/>
    <property type="match status" value="1"/>
</dbReference>
<dbReference type="InterPro" id="IPR006657">
    <property type="entry name" value="MoPterin_dinucl-bd_dom"/>
</dbReference>
<dbReference type="Gene3D" id="3.40.228.10">
    <property type="entry name" value="Dimethylsulfoxide Reductase, domain 2"/>
    <property type="match status" value="2"/>
</dbReference>
<dbReference type="Proteomes" id="UP000029264">
    <property type="component" value="Unassembled WGS sequence"/>
</dbReference>
<comment type="cofactor">
    <cofactor evidence="1">
        <name>[4Fe-4S] cluster</name>
        <dbReference type="ChEBI" id="CHEBI:49883"/>
    </cofactor>
</comment>
<dbReference type="PANTHER" id="PTHR43598:SF1">
    <property type="entry name" value="FORMATE DEHYDROGENASE-O MAJOR SUBUNIT"/>
    <property type="match status" value="1"/>
</dbReference>
<evidence type="ECO:0000259" key="9">
    <source>
        <dbReference type="Pfam" id="PF01568"/>
    </source>
</evidence>
<dbReference type="EMBL" id="JPEO01000001">
    <property type="protein sequence ID" value="KFZ38954.1"/>
    <property type="molecule type" value="Genomic_DNA"/>
</dbReference>
<evidence type="ECO:0000256" key="3">
    <source>
        <dbReference type="ARBA" id="ARBA00010312"/>
    </source>
</evidence>
<sequence length="794" mass="89096">MTNHWIDIKNANVVIIMGGNAAEAHPVGFGWVTEAMQHNNAKLIVVDPRFNRSASLADHYAPIRSGTDIAFLLGVIRYLISTNQVNFDYVKAYTNASYLVRDDFDFHEGLFSGFDEEKSDYNKESWFYQLDDDGYAKVDETLEHPRCVWNLLKQHVERYDFDTVSNITGTPVADYQIVCDAIASTHTKDRVATFMYALGWTHHSKGAQNIRTMAMVQLLLGNIGQLGGGVNALRGHANVQGATDMGLLAQSLPGYVKLPSEKEPTLADHLAAHTPKPLRPGQTNYWKNYPSFYVSLLKAFWGKYATPENDFGYDWMPKWDQMYDFGKHLDMMYRGEVNGCIVQGVNAINSMPNRNKNLKALSNLKYLVVLDNLSSETATFWQNEPGFNEVDTASIQTEVFRLPTTCFAEEEGSIVNSGRWMQWHYKGANAPGEAMADSEIVSGILMELKKLYAEEGGRLPEPVKAVNWEYTDKHNPSSIELSKELNGYDVNTGRQVSSFSELKADGSTACGCWLYAGSWTEQGNQMDRRDNHDPSGKGITPGWAFAWPMNRRVLYNRASCDVNGKPWDSNRTIVEWKGGKWEGIDVPDFNAKLNPKDSAHPFIMQPEGVGRLFALKLLKEGPFPEHYEPVESPIGTNPLHPKVVHSPVLRWFEGVKDTIGTKEEFPYACTTYSLTEHFNFWTTHCRLAAISMPETFVEMNEQLAAEKGIKNGDLVKVSSKRGHIFTKALVTKRLRPLQVNGQTVHTLGIPRHGSHNALTKKAYSCNVLTTEMGDANTGVPEYKAFLVNVEKAEV</sequence>
<dbReference type="InterPro" id="IPR006655">
    <property type="entry name" value="Mopterin_OxRdtase_prok_CS"/>
</dbReference>
<dbReference type="PROSITE" id="PS00932">
    <property type="entry name" value="MOLYBDOPTERIN_PROK_3"/>
    <property type="match status" value="1"/>
</dbReference>
<dbReference type="NCBIfam" id="TIGR01553">
    <property type="entry name" value="formate-DH-alph"/>
    <property type="match status" value="1"/>
</dbReference>
<dbReference type="FunFam" id="3.40.228.10:FF:000011">
    <property type="entry name" value="Formate dehydrogenase-N subunit alpha"/>
    <property type="match status" value="1"/>
</dbReference>
<dbReference type="GO" id="GO:0043546">
    <property type="term" value="F:molybdopterin cofactor binding"/>
    <property type="evidence" value="ECO:0007669"/>
    <property type="project" value="InterPro"/>
</dbReference>
<reference evidence="10 11" key="1">
    <citation type="submission" date="2014-06" db="EMBL/GenBank/DDBJ databases">
        <title>Shewanella sp. YQH10.</title>
        <authorList>
            <person name="Liu Y."/>
            <person name="Zeng R."/>
        </authorList>
    </citation>
    <scope>NUCLEOTIDE SEQUENCE [LARGE SCALE GENOMIC DNA]</scope>
    <source>
        <strain evidence="10 11">YQH10</strain>
    </source>
</reference>
<dbReference type="SUPFAM" id="SSF50692">
    <property type="entry name" value="ADC-like"/>
    <property type="match status" value="1"/>
</dbReference>
<evidence type="ECO:0000256" key="6">
    <source>
        <dbReference type="ARBA" id="ARBA00022764"/>
    </source>
</evidence>
<organism evidence="10 11">
    <name type="scientific">Shewanella mangrovi</name>
    <dbReference type="NCBI Taxonomy" id="1515746"/>
    <lineage>
        <taxon>Bacteria</taxon>
        <taxon>Pseudomonadati</taxon>
        <taxon>Pseudomonadota</taxon>
        <taxon>Gammaproteobacteria</taxon>
        <taxon>Alteromonadales</taxon>
        <taxon>Shewanellaceae</taxon>
        <taxon>Shewanella</taxon>
    </lineage>
</organism>
<name>A0A094JLM4_9GAMM</name>
<keyword evidence="4" id="KW-0408">Iron</keyword>
<evidence type="ECO:0000256" key="2">
    <source>
        <dbReference type="ARBA" id="ARBA00004196"/>
    </source>
</evidence>
<evidence type="ECO:0000256" key="7">
    <source>
        <dbReference type="ARBA" id="ARBA00023002"/>
    </source>
</evidence>
<dbReference type="STRING" id="1515746.HR45_00700"/>
<keyword evidence="4" id="KW-0004">4Fe-4S</keyword>
<dbReference type="CDD" id="cd02792">
    <property type="entry name" value="MopB_CT_Formate-Dh-Na-like"/>
    <property type="match status" value="1"/>
</dbReference>
<dbReference type="InterPro" id="IPR006656">
    <property type="entry name" value="Mopterin_OxRdtase"/>
</dbReference>
<dbReference type="AlphaFoldDB" id="A0A094JLM4"/>
<dbReference type="SUPFAM" id="SSF53706">
    <property type="entry name" value="Formate dehydrogenase/DMSO reductase, domains 1-3"/>
    <property type="match status" value="1"/>
</dbReference>
<dbReference type="Gene3D" id="3.40.50.740">
    <property type="match status" value="1"/>
</dbReference>
<protein>
    <submittedName>
        <fullName evidence="10">Formate dehydrogenase</fullName>
    </submittedName>
</protein>
<feature type="domain" description="Molybdopterin dinucleotide-binding" evidence="9">
    <location>
        <begin position="669"/>
        <end position="785"/>
    </location>
</feature>
<keyword evidence="7" id="KW-0560">Oxidoreductase</keyword>
<evidence type="ECO:0000256" key="5">
    <source>
        <dbReference type="ARBA" id="ARBA00022723"/>
    </source>
</evidence>
<keyword evidence="5" id="KW-0479">Metal-binding</keyword>
<dbReference type="Gene3D" id="2.40.40.20">
    <property type="match status" value="1"/>
</dbReference>
<gene>
    <name evidence="10" type="ORF">HR45_00700</name>
</gene>
<dbReference type="FunFam" id="3.40.50.740:FF:000007">
    <property type="entry name" value="Formate dehydrogenase, alpha subunit, selenocysteine-containing"/>
    <property type="match status" value="1"/>
</dbReference>
<dbReference type="GO" id="GO:0009055">
    <property type="term" value="F:electron transfer activity"/>
    <property type="evidence" value="ECO:0007669"/>
    <property type="project" value="InterPro"/>
</dbReference>
<dbReference type="InterPro" id="IPR009010">
    <property type="entry name" value="Asp_de-COase-like_dom_sf"/>
</dbReference>
<dbReference type="GO" id="GO:0008863">
    <property type="term" value="F:formate dehydrogenase (NAD+) activity"/>
    <property type="evidence" value="ECO:0007669"/>
    <property type="project" value="InterPro"/>
</dbReference>
<feature type="domain" description="Molybdopterin oxidoreductase" evidence="8">
    <location>
        <begin position="2"/>
        <end position="379"/>
    </location>
</feature>
<dbReference type="GO" id="GO:0030151">
    <property type="term" value="F:molybdenum ion binding"/>
    <property type="evidence" value="ECO:0007669"/>
    <property type="project" value="TreeGrafter"/>
</dbReference>
<keyword evidence="6" id="KW-0574">Periplasm</keyword>
<evidence type="ECO:0000259" key="8">
    <source>
        <dbReference type="Pfam" id="PF00384"/>
    </source>
</evidence>
<dbReference type="eggNOG" id="COG0243">
    <property type="taxonomic scope" value="Bacteria"/>
</dbReference>
<evidence type="ECO:0000313" key="10">
    <source>
        <dbReference type="EMBL" id="KFZ38954.1"/>
    </source>
</evidence>
<evidence type="ECO:0000256" key="1">
    <source>
        <dbReference type="ARBA" id="ARBA00001966"/>
    </source>
</evidence>
<dbReference type="eggNOG" id="COG3383">
    <property type="taxonomic scope" value="Bacteria"/>
</dbReference>
<evidence type="ECO:0000256" key="4">
    <source>
        <dbReference type="ARBA" id="ARBA00022485"/>
    </source>
</evidence>
<dbReference type="PANTHER" id="PTHR43598">
    <property type="entry name" value="TUNGSTEN-CONTAINING FORMYLMETHANOFURAN DEHYDROGENASE 2 SUBUNIT B"/>
    <property type="match status" value="1"/>
</dbReference>
<comment type="subcellular location">
    <subcellularLocation>
        <location evidence="2">Cell envelope</location>
    </subcellularLocation>
</comment>
<evidence type="ECO:0000313" key="11">
    <source>
        <dbReference type="Proteomes" id="UP000029264"/>
    </source>
</evidence>
<comment type="similarity">
    <text evidence="3">Belongs to the prokaryotic molybdopterin-containing oxidoreductase family.</text>
</comment>
<dbReference type="Pfam" id="PF00384">
    <property type="entry name" value="Molybdopterin"/>
    <property type="match status" value="1"/>
</dbReference>
<dbReference type="GO" id="GO:0047111">
    <property type="term" value="F:formate dehydrogenase (cytochrome-c-553) activity"/>
    <property type="evidence" value="ECO:0007669"/>
    <property type="project" value="InterPro"/>
</dbReference>
<proteinExistence type="inferred from homology"/>
<dbReference type="GO" id="GO:0030313">
    <property type="term" value="C:cell envelope"/>
    <property type="evidence" value="ECO:0007669"/>
    <property type="project" value="UniProtKB-SubCell"/>
</dbReference>
<dbReference type="GO" id="GO:0051539">
    <property type="term" value="F:4 iron, 4 sulfur cluster binding"/>
    <property type="evidence" value="ECO:0007669"/>
    <property type="project" value="UniProtKB-KW"/>
</dbReference>
<dbReference type="InterPro" id="IPR006443">
    <property type="entry name" value="Formate-DH-alph_fdnG"/>
</dbReference>
<keyword evidence="11" id="KW-1185">Reference proteome</keyword>
<comment type="caution">
    <text evidence="10">The sequence shown here is derived from an EMBL/GenBank/DDBJ whole genome shotgun (WGS) entry which is preliminary data.</text>
</comment>
<dbReference type="Pfam" id="PF01568">
    <property type="entry name" value="Molydop_binding"/>
    <property type="match status" value="1"/>
</dbReference>